<organism evidence="2 3">
    <name type="scientific">Liparis tanakae</name>
    <name type="common">Tanaka's snailfish</name>
    <dbReference type="NCBI Taxonomy" id="230148"/>
    <lineage>
        <taxon>Eukaryota</taxon>
        <taxon>Metazoa</taxon>
        <taxon>Chordata</taxon>
        <taxon>Craniata</taxon>
        <taxon>Vertebrata</taxon>
        <taxon>Euteleostomi</taxon>
        <taxon>Actinopterygii</taxon>
        <taxon>Neopterygii</taxon>
        <taxon>Teleostei</taxon>
        <taxon>Neoteleostei</taxon>
        <taxon>Acanthomorphata</taxon>
        <taxon>Eupercaria</taxon>
        <taxon>Perciformes</taxon>
        <taxon>Cottioidei</taxon>
        <taxon>Cottales</taxon>
        <taxon>Liparidae</taxon>
        <taxon>Liparis</taxon>
    </lineage>
</organism>
<feature type="compositionally biased region" description="Basic and acidic residues" evidence="1">
    <location>
        <begin position="26"/>
        <end position="41"/>
    </location>
</feature>
<protein>
    <submittedName>
        <fullName evidence="2">Uncharacterized protein</fullName>
    </submittedName>
</protein>
<comment type="caution">
    <text evidence="2">The sequence shown here is derived from an EMBL/GenBank/DDBJ whole genome shotgun (WGS) entry which is preliminary data.</text>
</comment>
<proteinExistence type="predicted"/>
<sequence>MSNSSRMKAVRKKKREKRKEKREKRKEKSGGAAEAEKRTTRMEIFPPRPPPPTPGSALQACGHQIPGFEPSIPKHGEPILGLAGPQGP</sequence>
<gene>
    <name evidence="2" type="ORF">EYF80_023874</name>
</gene>
<feature type="compositionally biased region" description="Basic residues" evidence="1">
    <location>
        <begin position="8"/>
        <end position="25"/>
    </location>
</feature>
<feature type="region of interest" description="Disordered" evidence="1">
    <location>
        <begin position="1"/>
        <end position="88"/>
    </location>
</feature>
<evidence type="ECO:0000313" key="2">
    <source>
        <dbReference type="EMBL" id="TNN65874.1"/>
    </source>
</evidence>
<name>A0A4Z2HLQ1_9TELE</name>
<keyword evidence="3" id="KW-1185">Reference proteome</keyword>
<evidence type="ECO:0000313" key="3">
    <source>
        <dbReference type="Proteomes" id="UP000314294"/>
    </source>
</evidence>
<dbReference type="AlphaFoldDB" id="A0A4Z2HLQ1"/>
<accession>A0A4Z2HLQ1</accession>
<reference evidence="2 3" key="1">
    <citation type="submission" date="2019-03" db="EMBL/GenBank/DDBJ databases">
        <title>First draft genome of Liparis tanakae, snailfish: a comprehensive survey of snailfish specific genes.</title>
        <authorList>
            <person name="Kim W."/>
            <person name="Song I."/>
            <person name="Jeong J.-H."/>
            <person name="Kim D."/>
            <person name="Kim S."/>
            <person name="Ryu S."/>
            <person name="Song J.Y."/>
            <person name="Lee S.K."/>
        </authorList>
    </citation>
    <scope>NUCLEOTIDE SEQUENCE [LARGE SCALE GENOMIC DNA]</scope>
    <source>
        <tissue evidence="2">Muscle</tissue>
    </source>
</reference>
<dbReference type="EMBL" id="SRLO01000228">
    <property type="protein sequence ID" value="TNN65874.1"/>
    <property type="molecule type" value="Genomic_DNA"/>
</dbReference>
<dbReference type="Proteomes" id="UP000314294">
    <property type="component" value="Unassembled WGS sequence"/>
</dbReference>
<evidence type="ECO:0000256" key="1">
    <source>
        <dbReference type="SAM" id="MobiDB-lite"/>
    </source>
</evidence>